<name>A0A2U8E176_9BACT</name>
<accession>A0A2U8E176</accession>
<proteinExistence type="predicted"/>
<organism evidence="1 2">
    <name type="scientific">Ereboglobus luteus</name>
    <dbReference type="NCBI Taxonomy" id="1796921"/>
    <lineage>
        <taxon>Bacteria</taxon>
        <taxon>Pseudomonadati</taxon>
        <taxon>Verrucomicrobiota</taxon>
        <taxon>Opitutia</taxon>
        <taxon>Opitutales</taxon>
        <taxon>Opitutaceae</taxon>
        <taxon>Ereboglobus</taxon>
    </lineage>
</organism>
<dbReference type="InterPro" id="IPR029058">
    <property type="entry name" value="AB_hydrolase_fold"/>
</dbReference>
<dbReference type="AlphaFoldDB" id="A0A2U8E176"/>
<keyword evidence="2" id="KW-1185">Reference proteome</keyword>
<evidence type="ECO:0000313" key="1">
    <source>
        <dbReference type="EMBL" id="AWI08619.1"/>
    </source>
</evidence>
<sequence length="207" mass="22624">MSRIARAVGAEGYRVVNRTYPSRKLPLEQLGAQWLPQLLREHGAAEAARVHFVTHSMGGIVVRIWLRECADLPPPNLGRIVMIAPPNHGSEIPDRLRGFPPFHWFTGVNGTRLGTGGDSLPRQLSSGAFPPGVELGIIAGNHTFNPLFSRWINGESDGTVSVASTRLEGMLDHIVMPHSHTGILLSRPVAAQAVHFLREGKFDRTVP</sequence>
<dbReference type="PANTHER" id="PTHR37946:SF1">
    <property type="entry name" value="SLL1969 PROTEIN"/>
    <property type="match status" value="1"/>
</dbReference>
<dbReference type="SUPFAM" id="SSF53474">
    <property type="entry name" value="alpha/beta-Hydrolases"/>
    <property type="match status" value="1"/>
</dbReference>
<dbReference type="Proteomes" id="UP000244896">
    <property type="component" value="Chromosome"/>
</dbReference>
<gene>
    <name evidence="1" type="ORF">CKA38_04535</name>
</gene>
<dbReference type="KEGG" id="elut:CKA38_04535"/>
<dbReference type="EMBL" id="CP023004">
    <property type="protein sequence ID" value="AWI08619.1"/>
    <property type="molecule type" value="Genomic_DNA"/>
</dbReference>
<evidence type="ECO:0000313" key="2">
    <source>
        <dbReference type="Proteomes" id="UP000244896"/>
    </source>
</evidence>
<protein>
    <recommendedName>
        <fullName evidence="3">Lipase</fullName>
    </recommendedName>
</protein>
<evidence type="ECO:0008006" key="3">
    <source>
        <dbReference type="Google" id="ProtNLM"/>
    </source>
</evidence>
<dbReference type="Gene3D" id="3.40.50.1820">
    <property type="entry name" value="alpha/beta hydrolase"/>
    <property type="match status" value="1"/>
</dbReference>
<dbReference type="PANTHER" id="PTHR37946">
    <property type="entry name" value="SLL1969 PROTEIN"/>
    <property type="match status" value="1"/>
</dbReference>
<reference evidence="1 2" key="1">
    <citation type="journal article" date="2018" name="Syst. Appl. Microbiol.">
        <title>Ereboglobus luteus gen. nov. sp. nov. from cockroach guts, and new insights into the oxygen relationship of the genera Opitutus and Didymococcus (Verrucomicrobia: Opitutaceae).</title>
        <authorList>
            <person name="Tegtmeier D."/>
            <person name="Belitz A."/>
            <person name="Radek R."/>
            <person name="Heimerl T."/>
            <person name="Brune A."/>
        </authorList>
    </citation>
    <scope>NUCLEOTIDE SEQUENCE [LARGE SCALE GENOMIC DNA]</scope>
    <source>
        <strain evidence="1 2">Ho45</strain>
    </source>
</reference>